<gene>
    <name evidence="10" type="ORF">CLF_103836</name>
</gene>
<proteinExistence type="predicted"/>
<organism evidence="10 11">
    <name type="scientific">Clonorchis sinensis</name>
    <name type="common">Chinese liver fluke</name>
    <dbReference type="NCBI Taxonomy" id="79923"/>
    <lineage>
        <taxon>Eukaryota</taxon>
        <taxon>Metazoa</taxon>
        <taxon>Spiralia</taxon>
        <taxon>Lophotrochozoa</taxon>
        <taxon>Platyhelminthes</taxon>
        <taxon>Trematoda</taxon>
        <taxon>Digenea</taxon>
        <taxon>Opisthorchiida</taxon>
        <taxon>Opisthorchiata</taxon>
        <taxon>Opisthorchiidae</taxon>
        <taxon>Clonorchis</taxon>
    </lineage>
</organism>
<dbReference type="InterPro" id="IPR002120">
    <property type="entry name" value="TRH_rcpt_1"/>
</dbReference>
<dbReference type="EMBL" id="DF143901">
    <property type="protein sequence ID" value="GAA54553.1"/>
    <property type="molecule type" value="Genomic_DNA"/>
</dbReference>
<dbReference type="SUPFAM" id="SSF81321">
    <property type="entry name" value="Family A G protein-coupled receptor-like"/>
    <property type="match status" value="1"/>
</dbReference>
<dbReference type="GO" id="GO:0016020">
    <property type="term" value="C:membrane"/>
    <property type="evidence" value="ECO:0007669"/>
    <property type="project" value="UniProtKB-SubCell"/>
</dbReference>
<keyword evidence="11" id="KW-1185">Reference proteome</keyword>
<sequence>MAEQQDYMRQFSYAHLVNQNGNLPMFIGPEGPDCGSLDEVDDGVRTLEMFVFVRLHVVLPPISALLWNRQRFQHDDDDLYVPEVTSNQLEARMTKLYFGEKAFNHIRSAFWSSASSSRVLVDECGENLNAVNSYFPEEGNSNGNFRPKGRLLGNQSARDHLMWIPRLKDDPLQFQRWVGICHALRAHYMCTISRALRIVVLIWTFATLYNVPWMFIATTKQYGSEFSSYEVCTFTYERTYYKTVYTFDLVVFYVIPVGVTSMLYSLICLRLFRKTVDLASSQSEPSCRGIVYTADEVPLSAARTQIQMCHAIDRAAARKQ</sequence>
<protein>
    <recommendedName>
        <fullName evidence="3">Thyrotropin-releasing hormone receptor</fullName>
    </recommendedName>
    <alternativeName>
        <fullName evidence="7">Thyroliberin receptor</fullName>
    </alternativeName>
</protein>
<keyword evidence="4 8" id="KW-0812">Transmembrane</keyword>
<evidence type="ECO:0000256" key="7">
    <source>
        <dbReference type="ARBA" id="ARBA00032251"/>
    </source>
</evidence>
<evidence type="ECO:0000256" key="2">
    <source>
        <dbReference type="ARBA" id="ARBA00004370"/>
    </source>
</evidence>
<dbReference type="Pfam" id="PF00001">
    <property type="entry name" value="7tm_1"/>
    <property type="match status" value="1"/>
</dbReference>
<evidence type="ECO:0000313" key="10">
    <source>
        <dbReference type="EMBL" id="GAA54553.1"/>
    </source>
</evidence>
<evidence type="ECO:0000256" key="3">
    <source>
        <dbReference type="ARBA" id="ARBA00018873"/>
    </source>
</evidence>
<feature type="domain" description="G-protein coupled receptors family 1 profile" evidence="9">
    <location>
        <begin position="172"/>
        <end position="320"/>
    </location>
</feature>
<reference evidence="10" key="1">
    <citation type="journal article" date="2011" name="Genome Biol.">
        <title>The draft genome of the carcinogenic human liver fluke Clonorchis sinensis.</title>
        <authorList>
            <person name="Wang X."/>
            <person name="Chen W."/>
            <person name="Huang Y."/>
            <person name="Sun J."/>
            <person name="Men J."/>
            <person name="Liu H."/>
            <person name="Luo F."/>
            <person name="Guo L."/>
            <person name="Lv X."/>
            <person name="Deng C."/>
            <person name="Zhou C."/>
            <person name="Fan Y."/>
            <person name="Li X."/>
            <person name="Huang L."/>
            <person name="Hu Y."/>
            <person name="Liang C."/>
            <person name="Hu X."/>
            <person name="Xu J."/>
            <person name="Yu X."/>
        </authorList>
    </citation>
    <scope>NUCLEOTIDE SEQUENCE [LARGE SCALE GENOMIC DNA]</scope>
    <source>
        <strain evidence="10">Henan</strain>
    </source>
</reference>
<dbReference type="InterPro" id="IPR017452">
    <property type="entry name" value="GPCR_Rhodpsn_7TM"/>
</dbReference>
<keyword evidence="6 8" id="KW-0472">Membrane</keyword>
<dbReference type="PROSITE" id="PS50262">
    <property type="entry name" value="G_PROTEIN_RECEP_F1_2"/>
    <property type="match status" value="1"/>
</dbReference>
<dbReference type="PANTHER" id="PTHR46061:SF3">
    <property type="entry name" value="THYROTROPIN-RELEASING HORMONE RECEPTOR"/>
    <property type="match status" value="1"/>
</dbReference>
<dbReference type="AlphaFoldDB" id="G7YNM2"/>
<evidence type="ECO:0000259" key="9">
    <source>
        <dbReference type="PROSITE" id="PS50262"/>
    </source>
</evidence>
<comment type="subcellular location">
    <subcellularLocation>
        <location evidence="2">Membrane</location>
    </subcellularLocation>
</comment>
<evidence type="ECO:0000256" key="6">
    <source>
        <dbReference type="ARBA" id="ARBA00023136"/>
    </source>
</evidence>
<keyword evidence="5 8" id="KW-1133">Transmembrane helix</keyword>
<dbReference type="InterPro" id="IPR000276">
    <property type="entry name" value="GPCR_Rhodpsn"/>
</dbReference>
<accession>G7YNM2</accession>
<evidence type="ECO:0000256" key="5">
    <source>
        <dbReference type="ARBA" id="ARBA00022989"/>
    </source>
</evidence>
<name>G7YNM2_CLOSI</name>
<evidence type="ECO:0000256" key="1">
    <source>
        <dbReference type="ARBA" id="ARBA00004100"/>
    </source>
</evidence>
<feature type="transmembrane region" description="Helical" evidence="8">
    <location>
        <begin position="250"/>
        <end position="272"/>
    </location>
</feature>
<keyword evidence="10" id="KW-0675">Receptor</keyword>
<evidence type="ECO:0000256" key="4">
    <source>
        <dbReference type="ARBA" id="ARBA00022692"/>
    </source>
</evidence>
<comment type="function">
    <text evidence="1">Receptor for thyrotropin-releasing hormone (TRH). Upon ligand binding, this G-protein-coupled receptor triggers activation of the phosphatidylinositol (IP3)-calcium-protein kinase C (PKC) pathway.</text>
</comment>
<reference key="2">
    <citation type="submission" date="2011-10" db="EMBL/GenBank/DDBJ databases">
        <title>The genome and transcriptome sequence of Clonorchis sinensis provide insights into the carcinogenic liver fluke.</title>
        <authorList>
            <person name="Wang X."/>
            <person name="Huang Y."/>
            <person name="Chen W."/>
            <person name="Liu H."/>
            <person name="Guo L."/>
            <person name="Chen Y."/>
            <person name="Luo F."/>
            <person name="Zhou W."/>
            <person name="Sun J."/>
            <person name="Mao Q."/>
            <person name="Liang P."/>
            <person name="Zhou C."/>
            <person name="Tian Y."/>
            <person name="Men J."/>
            <person name="Lv X."/>
            <person name="Huang L."/>
            <person name="Zhou J."/>
            <person name="Hu Y."/>
            <person name="Li R."/>
            <person name="Zhang F."/>
            <person name="Lei H."/>
            <person name="Li X."/>
            <person name="Hu X."/>
            <person name="Liang C."/>
            <person name="Xu J."/>
            <person name="Wu Z."/>
            <person name="Yu X."/>
        </authorList>
    </citation>
    <scope>NUCLEOTIDE SEQUENCE</scope>
    <source>
        <strain>Henan</strain>
    </source>
</reference>
<dbReference type="Proteomes" id="UP000008909">
    <property type="component" value="Unassembled WGS sequence"/>
</dbReference>
<feature type="transmembrane region" description="Helical" evidence="8">
    <location>
        <begin position="195"/>
        <end position="216"/>
    </location>
</feature>
<dbReference type="GO" id="GO:0004997">
    <property type="term" value="F:thyrotropin-releasing hormone receptor activity"/>
    <property type="evidence" value="ECO:0007669"/>
    <property type="project" value="InterPro"/>
</dbReference>
<evidence type="ECO:0000256" key="8">
    <source>
        <dbReference type="SAM" id="Phobius"/>
    </source>
</evidence>
<feature type="non-terminal residue" evidence="10">
    <location>
        <position position="320"/>
    </location>
</feature>
<dbReference type="PANTHER" id="PTHR46061">
    <property type="entry name" value="THYROTROPIN-RELEASING HORMONE RECEPTOR"/>
    <property type="match status" value="1"/>
</dbReference>
<dbReference type="Gene3D" id="1.20.1070.10">
    <property type="entry name" value="Rhodopsin 7-helix transmembrane proteins"/>
    <property type="match status" value="1"/>
</dbReference>
<evidence type="ECO:0000313" key="11">
    <source>
        <dbReference type="Proteomes" id="UP000008909"/>
    </source>
</evidence>